<gene>
    <name evidence="7" type="ORF">B0H16DRAFT_1640429</name>
    <name evidence="8" type="ORF">B0H16DRAFT_584473</name>
</gene>
<keyword evidence="4" id="KW-0560">Oxidoreductase</keyword>
<dbReference type="Pfam" id="PF02668">
    <property type="entry name" value="TauD"/>
    <property type="match status" value="1"/>
</dbReference>
<evidence type="ECO:0000256" key="2">
    <source>
        <dbReference type="ARBA" id="ARBA00022723"/>
    </source>
</evidence>
<dbReference type="InterPro" id="IPR051323">
    <property type="entry name" value="AtsK-like"/>
</dbReference>
<keyword evidence="2" id="KW-0479">Metal-binding</keyword>
<dbReference type="PANTHER" id="PTHR30468">
    <property type="entry name" value="ALPHA-KETOGLUTARATE-DEPENDENT SULFONATE DIOXYGENASE"/>
    <property type="match status" value="1"/>
</dbReference>
<proteinExistence type="inferred from homology"/>
<evidence type="ECO:0000256" key="1">
    <source>
        <dbReference type="ARBA" id="ARBA00005896"/>
    </source>
</evidence>
<dbReference type="GO" id="GO:0016706">
    <property type="term" value="F:2-oxoglutarate-dependent dioxygenase activity"/>
    <property type="evidence" value="ECO:0007669"/>
    <property type="project" value="TreeGrafter"/>
</dbReference>
<sequence>MDYFGTRNHSLNSTSAGVPGWKKVWFDKLPPFEFVDPALRADKEMPHLLTPSTVVREITPMMGTVLRNVQLSRLSDEAKDELALLISKRKIVAFPDQDFIDAGPKALQTFMDYFGKRNYHPVSASLPEFPGFHVIHRDGSKPALDAFFEQRTTSCLWHQDVSYEVQPPGYVMLGLLNGPKIGGDTVFAATDEAYRRLSPTFRRFLDGIKVKHSSANIINQARLAGSLVRKDPITTVHPLIRIHPITGARCIFINGEFVTGAVGLKDAEWKPISDFLLQHLIGSHDIQARVHWKPRTIVLFDNRSTIHTPVIDYVDDVQSRQIFRLAAMAEKPIPVPDA</sequence>
<protein>
    <recommendedName>
        <fullName evidence="6">TauD/TfdA-like domain-containing protein</fullName>
    </recommendedName>
</protein>
<keyword evidence="3" id="KW-0223">Dioxygenase</keyword>
<dbReference type="EMBL" id="JARKIB010000524">
    <property type="protein sequence ID" value="KAJ7701730.1"/>
    <property type="molecule type" value="Genomic_DNA"/>
</dbReference>
<keyword evidence="9" id="KW-1185">Reference proteome</keyword>
<comment type="caution">
    <text evidence="7">The sequence shown here is derived from an EMBL/GenBank/DDBJ whole genome shotgun (WGS) entry which is preliminary data.</text>
</comment>
<dbReference type="GO" id="GO:0005737">
    <property type="term" value="C:cytoplasm"/>
    <property type="evidence" value="ECO:0007669"/>
    <property type="project" value="TreeGrafter"/>
</dbReference>
<evidence type="ECO:0000313" key="8">
    <source>
        <dbReference type="EMBL" id="KAJ7712061.1"/>
    </source>
</evidence>
<dbReference type="FunFam" id="3.60.130.10:FF:000003">
    <property type="entry name" value="Alpha-ketoglutarate-dependent taurine dioxygenase"/>
    <property type="match status" value="1"/>
</dbReference>
<evidence type="ECO:0000256" key="5">
    <source>
        <dbReference type="ARBA" id="ARBA00023004"/>
    </source>
</evidence>
<dbReference type="InterPro" id="IPR003819">
    <property type="entry name" value="TauD/TfdA-like"/>
</dbReference>
<evidence type="ECO:0000259" key="6">
    <source>
        <dbReference type="Pfam" id="PF02668"/>
    </source>
</evidence>
<feature type="domain" description="TauD/TfdA-like" evidence="6">
    <location>
        <begin position="56"/>
        <end position="324"/>
    </location>
</feature>
<comment type="similarity">
    <text evidence="1">Belongs to the TfdA dioxygenase family.</text>
</comment>
<dbReference type="EMBL" id="JARKIB010000378">
    <property type="protein sequence ID" value="KAJ7712061.1"/>
    <property type="molecule type" value="Genomic_DNA"/>
</dbReference>
<evidence type="ECO:0000313" key="7">
    <source>
        <dbReference type="EMBL" id="KAJ7701730.1"/>
    </source>
</evidence>
<dbReference type="Proteomes" id="UP001215598">
    <property type="component" value="Unassembled WGS sequence"/>
</dbReference>
<evidence type="ECO:0000256" key="4">
    <source>
        <dbReference type="ARBA" id="ARBA00023002"/>
    </source>
</evidence>
<reference evidence="7" key="1">
    <citation type="submission" date="2023-03" db="EMBL/GenBank/DDBJ databases">
        <title>Massive genome expansion in bonnet fungi (Mycena s.s.) driven by repeated elements and novel gene families across ecological guilds.</title>
        <authorList>
            <consortium name="Lawrence Berkeley National Laboratory"/>
            <person name="Harder C.B."/>
            <person name="Miyauchi S."/>
            <person name="Viragh M."/>
            <person name="Kuo A."/>
            <person name="Thoen E."/>
            <person name="Andreopoulos B."/>
            <person name="Lu D."/>
            <person name="Skrede I."/>
            <person name="Drula E."/>
            <person name="Henrissat B."/>
            <person name="Morin E."/>
            <person name="Kohler A."/>
            <person name="Barry K."/>
            <person name="LaButti K."/>
            <person name="Morin E."/>
            <person name="Salamov A."/>
            <person name="Lipzen A."/>
            <person name="Mereny Z."/>
            <person name="Hegedus B."/>
            <person name="Baldrian P."/>
            <person name="Stursova M."/>
            <person name="Weitz H."/>
            <person name="Taylor A."/>
            <person name="Grigoriev I.V."/>
            <person name="Nagy L.G."/>
            <person name="Martin F."/>
            <person name="Kauserud H."/>
        </authorList>
    </citation>
    <scope>NUCLEOTIDE SEQUENCE</scope>
    <source>
        <strain evidence="7">CBHHK182m</strain>
    </source>
</reference>
<evidence type="ECO:0000313" key="9">
    <source>
        <dbReference type="Proteomes" id="UP001215598"/>
    </source>
</evidence>
<dbReference type="InterPro" id="IPR042098">
    <property type="entry name" value="TauD-like_sf"/>
</dbReference>
<dbReference type="Gene3D" id="3.60.130.10">
    <property type="entry name" value="Clavaminate synthase-like"/>
    <property type="match status" value="1"/>
</dbReference>
<dbReference type="SUPFAM" id="SSF51197">
    <property type="entry name" value="Clavaminate synthase-like"/>
    <property type="match status" value="1"/>
</dbReference>
<name>A0AAD7DXP0_9AGAR</name>
<keyword evidence="5" id="KW-0408">Iron</keyword>
<dbReference type="PANTHER" id="PTHR30468:SF30">
    <property type="entry name" value="ALPHA-KETOGLUTARATE-DEPENDENT TAURINE DIOXYGENASE (AFU_ORTHOLOGUE AFUA_7G06030)"/>
    <property type="match status" value="1"/>
</dbReference>
<accession>A0AAD7DXP0</accession>
<organism evidence="7 9">
    <name type="scientific">Mycena metata</name>
    <dbReference type="NCBI Taxonomy" id="1033252"/>
    <lineage>
        <taxon>Eukaryota</taxon>
        <taxon>Fungi</taxon>
        <taxon>Dikarya</taxon>
        <taxon>Basidiomycota</taxon>
        <taxon>Agaricomycotina</taxon>
        <taxon>Agaricomycetes</taxon>
        <taxon>Agaricomycetidae</taxon>
        <taxon>Agaricales</taxon>
        <taxon>Marasmiineae</taxon>
        <taxon>Mycenaceae</taxon>
        <taxon>Mycena</taxon>
    </lineage>
</organism>
<evidence type="ECO:0000256" key="3">
    <source>
        <dbReference type="ARBA" id="ARBA00022964"/>
    </source>
</evidence>
<dbReference type="AlphaFoldDB" id="A0AAD7DXP0"/>
<dbReference type="GO" id="GO:0046872">
    <property type="term" value="F:metal ion binding"/>
    <property type="evidence" value="ECO:0007669"/>
    <property type="project" value="UniProtKB-KW"/>
</dbReference>